<feature type="transmembrane region" description="Helical" evidence="1">
    <location>
        <begin position="68"/>
        <end position="85"/>
    </location>
</feature>
<keyword evidence="1" id="KW-0812">Transmembrane</keyword>
<protein>
    <submittedName>
        <fullName evidence="2">Uncharacterized protein</fullName>
    </submittedName>
</protein>
<feature type="transmembrane region" description="Helical" evidence="1">
    <location>
        <begin position="33"/>
        <end position="56"/>
    </location>
</feature>
<evidence type="ECO:0000313" key="2">
    <source>
        <dbReference type="EMBL" id="GAG06002.1"/>
    </source>
</evidence>
<comment type="caution">
    <text evidence="2">The sequence shown here is derived from an EMBL/GenBank/DDBJ whole genome shotgun (WGS) entry which is preliminary data.</text>
</comment>
<accession>X0V3Q9</accession>
<gene>
    <name evidence="2" type="ORF">S01H1_38553</name>
</gene>
<sequence length="86" mass="9236">MFQWLNPKAWVMGIGALTTYTTIGGNTFYEAGLIALVFGAIAFPASAIWCLFGAAIGKFLTSAIRLKTFNVTMALLLAASIILLYI</sequence>
<keyword evidence="1" id="KW-1133">Transmembrane helix</keyword>
<dbReference type="AlphaFoldDB" id="X0V3Q9"/>
<evidence type="ECO:0000256" key="1">
    <source>
        <dbReference type="SAM" id="Phobius"/>
    </source>
</evidence>
<name>X0V3Q9_9ZZZZ</name>
<reference evidence="2" key="1">
    <citation type="journal article" date="2014" name="Front. Microbiol.">
        <title>High frequency of phylogenetically diverse reductive dehalogenase-homologous genes in deep subseafloor sedimentary metagenomes.</title>
        <authorList>
            <person name="Kawai M."/>
            <person name="Futagami T."/>
            <person name="Toyoda A."/>
            <person name="Takaki Y."/>
            <person name="Nishi S."/>
            <person name="Hori S."/>
            <person name="Arai W."/>
            <person name="Tsubouchi T."/>
            <person name="Morono Y."/>
            <person name="Uchiyama I."/>
            <person name="Ito T."/>
            <person name="Fujiyama A."/>
            <person name="Inagaki F."/>
            <person name="Takami H."/>
        </authorList>
    </citation>
    <scope>NUCLEOTIDE SEQUENCE</scope>
    <source>
        <strain evidence="2">Expedition CK06-06</strain>
    </source>
</reference>
<dbReference type="EMBL" id="BARS01024279">
    <property type="protein sequence ID" value="GAG06002.1"/>
    <property type="molecule type" value="Genomic_DNA"/>
</dbReference>
<proteinExistence type="predicted"/>
<organism evidence="2">
    <name type="scientific">marine sediment metagenome</name>
    <dbReference type="NCBI Taxonomy" id="412755"/>
    <lineage>
        <taxon>unclassified sequences</taxon>
        <taxon>metagenomes</taxon>
        <taxon>ecological metagenomes</taxon>
    </lineage>
</organism>
<keyword evidence="1" id="KW-0472">Membrane</keyword>